<name>A0AAE1CFD1_9PEZI</name>
<comment type="caution">
    <text evidence="2">The sequence shown here is derived from an EMBL/GenBank/DDBJ whole genome shotgun (WGS) entry which is preliminary data.</text>
</comment>
<dbReference type="EMBL" id="JAULSO010000001">
    <property type="protein sequence ID" value="KAK3692335.1"/>
    <property type="molecule type" value="Genomic_DNA"/>
</dbReference>
<protein>
    <submittedName>
        <fullName evidence="2">Uncharacterized protein</fullName>
    </submittedName>
</protein>
<dbReference type="Proteomes" id="UP001270362">
    <property type="component" value="Unassembled WGS sequence"/>
</dbReference>
<organism evidence="2 3">
    <name type="scientific">Podospora appendiculata</name>
    <dbReference type="NCBI Taxonomy" id="314037"/>
    <lineage>
        <taxon>Eukaryota</taxon>
        <taxon>Fungi</taxon>
        <taxon>Dikarya</taxon>
        <taxon>Ascomycota</taxon>
        <taxon>Pezizomycotina</taxon>
        <taxon>Sordariomycetes</taxon>
        <taxon>Sordariomycetidae</taxon>
        <taxon>Sordariales</taxon>
        <taxon>Podosporaceae</taxon>
        <taxon>Podospora</taxon>
    </lineage>
</organism>
<reference evidence="2" key="1">
    <citation type="journal article" date="2023" name="Mol. Phylogenet. Evol.">
        <title>Genome-scale phylogeny and comparative genomics of the fungal order Sordariales.</title>
        <authorList>
            <person name="Hensen N."/>
            <person name="Bonometti L."/>
            <person name="Westerberg I."/>
            <person name="Brannstrom I.O."/>
            <person name="Guillou S."/>
            <person name="Cros-Aarteil S."/>
            <person name="Calhoun S."/>
            <person name="Haridas S."/>
            <person name="Kuo A."/>
            <person name="Mondo S."/>
            <person name="Pangilinan J."/>
            <person name="Riley R."/>
            <person name="LaButti K."/>
            <person name="Andreopoulos B."/>
            <person name="Lipzen A."/>
            <person name="Chen C."/>
            <person name="Yan M."/>
            <person name="Daum C."/>
            <person name="Ng V."/>
            <person name="Clum A."/>
            <person name="Steindorff A."/>
            <person name="Ohm R.A."/>
            <person name="Martin F."/>
            <person name="Silar P."/>
            <person name="Natvig D.O."/>
            <person name="Lalanne C."/>
            <person name="Gautier V."/>
            <person name="Ament-Velasquez S.L."/>
            <person name="Kruys A."/>
            <person name="Hutchinson M.I."/>
            <person name="Powell A.J."/>
            <person name="Barry K."/>
            <person name="Miller A.N."/>
            <person name="Grigoriev I.V."/>
            <person name="Debuchy R."/>
            <person name="Gladieux P."/>
            <person name="Hiltunen Thoren M."/>
            <person name="Johannesson H."/>
        </authorList>
    </citation>
    <scope>NUCLEOTIDE SEQUENCE</scope>
    <source>
        <strain evidence="2">CBS 314.62</strain>
    </source>
</reference>
<keyword evidence="3" id="KW-1185">Reference proteome</keyword>
<evidence type="ECO:0000313" key="3">
    <source>
        <dbReference type="Proteomes" id="UP001270362"/>
    </source>
</evidence>
<proteinExistence type="predicted"/>
<evidence type="ECO:0000256" key="1">
    <source>
        <dbReference type="SAM" id="Phobius"/>
    </source>
</evidence>
<keyword evidence="1" id="KW-1133">Transmembrane helix</keyword>
<keyword evidence="1" id="KW-0472">Membrane</keyword>
<gene>
    <name evidence="2" type="ORF">B0T22DRAFT_10645</name>
</gene>
<reference evidence="2" key="2">
    <citation type="submission" date="2023-06" db="EMBL/GenBank/DDBJ databases">
        <authorList>
            <consortium name="Lawrence Berkeley National Laboratory"/>
            <person name="Haridas S."/>
            <person name="Hensen N."/>
            <person name="Bonometti L."/>
            <person name="Westerberg I."/>
            <person name="Brannstrom I.O."/>
            <person name="Guillou S."/>
            <person name="Cros-Aarteil S."/>
            <person name="Calhoun S."/>
            <person name="Kuo A."/>
            <person name="Mondo S."/>
            <person name="Pangilinan J."/>
            <person name="Riley R."/>
            <person name="Labutti K."/>
            <person name="Andreopoulos B."/>
            <person name="Lipzen A."/>
            <person name="Chen C."/>
            <person name="Yanf M."/>
            <person name="Daum C."/>
            <person name="Ng V."/>
            <person name="Clum A."/>
            <person name="Steindorff A."/>
            <person name="Ohm R."/>
            <person name="Martin F."/>
            <person name="Silar P."/>
            <person name="Natvig D."/>
            <person name="Lalanne C."/>
            <person name="Gautier V."/>
            <person name="Ament-Velasquez S.L."/>
            <person name="Kruys A."/>
            <person name="Hutchinson M.I."/>
            <person name="Powell A.J."/>
            <person name="Barry K."/>
            <person name="Miller A.N."/>
            <person name="Grigoriev I.V."/>
            <person name="Debuchy R."/>
            <person name="Gladieux P."/>
            <person name="Thoren M.H."/>
            <person name="Johannesson H."/>
        </authorList>
    </citation>
    <scope>NUCLEOTIDE SEQUENCE</scope>
    <source>
        <strain evidence="2">CBS 314.62</strain>
    </source>
</reference>
<evidence type="ECO:0000313" key="2">
    <source>
        <dbReference type="EMBL" id="KAK3692335.1"/>
    </source>
</evidence>
<keyword evidence="1" id="KW-0812">Transmembrane</keyword>
<dbReference type="AlphaFoldDB" id="A0AAE1CFD1"/>
<sequence>MMYLDLPWLCMCVCVCVCVVLKAAGHLEARRVGRGIWLFIGRSYLATYPRWPWYLSHGESFQNRERGEKGRGGWDRVVYLRSWCNGR</sequence>
<accession>A0AAE1CFD1</accession>
<feature type="transmembrane region" description="Helical" evidence="1">
    <location>
        <begin position="6"/>
        <end position="24"/>
    </location>
</feature>